<feature type="compositionally biased region" description="Gly residues" evidence="6">
    <location>
        <begin position="49"/>
        <end position="66"/>
    </location>
</feature>
<feature type="domain" description="Thioredoxin" evidence="7">
    <location>
        <begin position="47"/>
        <end position="179"/>
    </location>
</feature>
<keyword evidence="9" id="KW-1185">Reference proteome</keyword>
<dbReference type="InterPro" id="IPR013766">
    <property type="entry name" value="Thioredoxin_domain"/>
</dbReference>
<protein>
    <submittedName>
        <fullName evidence="8">Tetratricopeptide repeat protein</fullName>
    </submittedName>
</protein>
<comment type="caution">
    <text evidence="8">The sequence shown here is derived from an EMBL/GenBank/DDBJ whole genome shotgun (WGS) entry which is preliminary data.</text>
</comment>
<dbReference type="Pfam" id="PF00085">
    <property type="entry name" value="Thioredoxin"/>
    <property type="match status" value="1"/>
</dbReference>
<dbReference type="InterPro" id="IPR017937">
    <property type="entry name" value="Thioredoxin_CS"/>
</dbReference>
<evidence type="ECO:0000256" key="5">
    <source>
        <dbReference type="ARBA" id="ARBA00023284"/>
    </source>
</evidence>
<dbReference type="RefSeq" id="WP_171198172.1">
    <property type="nucleotide sequence ID" value="NZ_JABEND010000001.1"/>
</dbReference>
<dbReference type="PANTHER" id="PTHR45663">
    <property type="entry name" value="GEO12009P1"/>
    <property type="match status" value="1"/>
</dbReference>
<reference evidence="8 9" key="1">
    <citation type="submission" date="2020-05" db="EMBL/GenBank/DDBJ databases">
        <title>Nakamurella sp. DB0629 isolated from air conditioner.</title>
        <authorList>
            <person name="Kim D.H."/>
            <person name="Kim D.-U."/>
        </authorList>
    </citation>
    <scope>NUCLEOTIDE SEQUENCE [LARGE SCALE GENOMIC DNA]</scope>
    <source>
        <strain evidence="8 9">DB0629</strain>
    </source>
</reference>
<dbReference type="GO" id="GO:0015035">
    <property type="term" value="F:protein-disulfide reductase activity"/>
    <property type="evidence" value="ECO:0007669"/>
    <property type="project" value="TreeGrafter"/>
</dbReference>
<evidence type="ECO:0000256" key="3">
    <source>
        <dbReference type="ARBA" id="ARBA00022982"/>
    </source>
</evidence>
<dbReference type="Pfam" id="PF14561">
    <property type="entry name" value="TPR_20"/>
    <property type="match status" value="1"/>
</dbReference>
<evidence type="ECO:0000256" key="4">
    <source>
        <dbReference type="ARBA" id="ARBA00023157"/>
    </source>
</evidence>
<dbReference type="SUPFAM" id="SSF52833">
    <property type="entry name" value="Thioredoxin-like"/>
    <property type="match status" value="1"/>
</dbReference>
<evidence type="ECO:0000313" key="8">
    <source>
        <dbReference type="EMBL" id="NNG34559.1"/>
    </source>
</evidence>
<dbReference type="PROSITE" id="PS00194">
    <property type="entry name" value="THIOREDOXIN_1"/>
    <property type="match status" value="1"/>
</dbReference>
<comment type="similarity">
    <text evidence="1">Belongs to the thioredoxin family.</text>
</comment>
<keyword evidence="3" id="KW-0249">Electron transport</keyword>
<dbReference type="EMBL" id="JABEND010000001">
    <property type="protein sequence ID" value="NNG34559.1"/>
    <property type="molecule type" value="Genomic_DNA"/>
</dbReference>
<proteinExistence type="inferred from homology"/>
<name>A0A849A1R2_9ACTN</name>
<dbReference type="GO" id="GO:0005737">
    <property type="term" value="C:cytoplasm"/>
    <property type="evidence" value="ECO:0007669"/>
    <property type="project" value="TreeGrafter"/>
</dbReference>
<keyword evidence="4" id="KW-1015">Disulfide bond</keyword>
<evidence type="ECO:0000313" key="9">
    <source>
        <dbReference type="Proteomes" id="UP000562984"/>
    </source>
</evidence>
<evidence type="ECO:0000259" key="7">
    <source>
        <dbReference type="PROSITE" id="PS51352"/>
    </source>
</evidence>
<dbReference type="PANTHER" id="PTHR45663:SF11">
    <property type="entry name" value="GEO12009P1"/>
    <property type="match status" value="1"/>
</dbReference>
<evidence type="ECO:0000256" key="6">
    <source>
        <dbReference type="SAM" id="MobiDB-lite"/>
    </source>
</evidence>
<organism evidence="8 9">
    <name type="scientific">Nakamurella aerolata</name>
    <dbReference type="NCBI Taxonomy" id="1656892"/>
    <lineage>
        <taxon>Bacteria</taxon>
        <taxon>Bacillati</taxon>
        <taxon>Actinomycetota</taxon>
        <taxon>Actinomycetes</taxon>
        <taxon>Nakamurellales</taxon>
        <taxon>Nakamurellaceae</taxon>
        <taxon>Nakamurella</taxon>
    </lineage>
</organism>
<dbReference type="AlphaFoldDB" id="A0A849A1R2"/>
<gene>
    <name evidence="8" type="ORF">HKD39_02255</name>
</gene>
<dbReference type="Gene3D" id="1.25.40.10">
    <property type="entry name" value="Tetratricopeptide repeat domain"/>
    <property type="match status" value="1"/>
</dbReference>
<dbReference type="Proteomes" id="UP000562984">
    <property type="component" value="Unassembled WGS sequence"/>
</dbReference>
<dbReference type="InterPro" id="IPR036249">
    <property type="entry name" value="Thioredoxin-like_sf"/>
</dbReference>
<accession>A0A849A1R2</accession>
<dbReference type="InterPro" id="IPR011990">
    <property type="entry name" value="TPR-like_helical_dom_sf"/>
</dbReference>
<dbReference type="CDD" id="cd02956">
    <property type="entry name" value="ybbN"/>
    <property type="match status" value="1"/>
</dbReference>
<dbReference type="Gene3D" id="3.40.30.10">
    <property type="entry name" value="Glutaredoxin"/>
    <property type="match status" value="1"/>
</dbReference>
<evidence type="ECO:0000256" key="2">
    <source>
        <dbReference type="ARBA" id="ARBA00022448"/>
    </source>
</evidence>
<evidence type="ECO:0000256" key="1">
    <source>
        <dbReference type="ARBA" id="ARBA00008987"/>
    </source>
</evidence>
<keyword evidence="5" id="KW-0676">Redox-active center</keyword>
<feature type="region of interest" description="Disordered" evidence="6">
    <location>
        <begin position="37"/>
        <end position="70"/>
    </location>
</feature>
<sequence>MTRSNMPSRQSAETARAQQAALSSAFAGAVDLSGLARQAQQPTAAPAPGGSGAPSGNGPAGDGSAGAGPRSPFVIDVDEASFQSVVEASSEVLVVIDLWATWCEPCKQLSPVLEKLAAEGGGAWILAKVDIDANPRIAQAFGVQSVPTVVALAAGQPVDAFAGVQPEPQLRQWVSGLLSALRDKLPGIKAAEDAMGGPVPEPEDPRFTAAEELLADAKFAEAAAAYQAILDAEPGNAQAAAALAQAEFFGRTADLPDDAVAKADAAPDDVPAQLLAADAEAAAGNPKAAFDRLINGIRRTSGDERTQLREHLVSLFGLYPADDPQVIAARRALAAALY</sequence>
<dbReference type="PROSITE" id="PS51352">
    <property type="entry name" value="THIOREDOXIN_2"/>
    <property type="match status" value="1"/>
</dbReference>
<dbReference type="GO" id="GO:0006950">
    <property type="term" value="P:response to stress"/>
    <property type="evidence" value="ECO:0007669"/>
    <property type="project" value="UniProtKB-ARBA"/>
</dbReference>
<keyword evidence="2" id="KW-0813">Transport</keyword>